<dbReference type="Proteomes" id="UP001165960">
    <property type="component" value="Unassembled WGS sequence"/>
</dbReference>
<dbReference type="EMBL" id="QTSX02001063">
    <property type="protein sequence ID" value="KAJ9083253.1"/>
    <property type="molecule type" value="Genomic_DNA"/>
</dbReference>
<keyword evidence="2" id="KW-1185">Reference proteome</keyword>
<evidence type="ECO:0000313" key="1">
    <source>
        <dbReference type="EMBL" id="KAJ9083253.1"/>
    </source>
</evidence>
<evidence type="ECO:0000313" key="2">
    <source>
        <dbReference type="Proteomes" id="UP001165960"/>
    </source>
</evidence>
<organism evidence="1 2">
    <name type="scientific">Entomophthora muscae</name>
    <dbReference type="NCBI Taxonomy" id="34485"/>
    <lineage>
        <taxon>Eukaryota</taxon>
        <taxon>Fungi</taxon>
        <taxon>Fungi incertae sedis</taxon>
        <taxon>Zoopagomycota</taxon>
        <taxon>Entomophthoromycotina</taxon>
        <taxon>Entomophthoromycetes</taxon>
        <taxon>Entomophthorales</taxon>
        <taxon>Entomophthoraceae</taxon>
        <taxon>Entomophthora</taxon>
    </lineage>
</organism>
<protein>
    <submittedName>
        <fullName evidence="1">Uncharacterized protein</fullName>
    </submittedName>
</protein>
<proteinExistence type="predicted"/>
<sequence length="53" mass="5638">MPDLSSTRTVDSPHEGSTEPSREEGAAPYPRPTRGTHDLGKHIVGAPSHMSIS</sequence>
<reference evidence="1" key="1">
    <citation type="submission" date="2022-04" db="EMBL/GenBank/DDBJ databases">
        <title>Genome of the entomopathogenic fungus Entomophthora muscae.</title>
        <authorList>
            <person name="Elya C."/>
            <person name="Lovett B.R."/>
            <person name="Lee E."/>
            <person name="Macias A.M."/>
            <person name="Hajek A.E."/>
            <person name="De Bivort B.L."/>
            <person name="Kasson M.T."/>
            <person name="De Fine Licht H.H."/>
            <person name="Stajich J.E."/>
        </authorList>
    </citation>
    <scope>NUCLEOTIDE SEQUENCE</scope>
    <source>
        <strain evidence="1">Berkeley</strain>
    </source>
</reference>
<accession>A0ACC2U8R4</accession>
<name>A0ACC2U8R4_9FUNG</name>
<gene>
    <name evidence="1" type="ORF">DSO57_1036505</name>
</gene>
<comment type="caution">
    <text evidence="1">The sequence shown here is derived from an EMBL/GenBank/DDBJ whole genome shotgun (WGS) entry which is preliminary data.</text>
</comment>